<evidence type="ECO:0000256" key="1">
    <source>
        <dbReference type="ARBA" id="ARBA00022737"/>
    </source>
</evidence>
<dbReference type="Pfam" id="PF05593">
    <property type="entry name" value="RHS_repeat"/>
    <property type="match status" value="4"/>
</dbReference>
<keyword evidence="9" id="KW-1185">Reference proteome</keyword>
<dbReference type="InterPro" id="IPR056823">
    <property type="entry name" value="TEN-like_YD-shell"/>
</dbReference>
<dbReference type="SUPFAM" id="SSF101898">
    <property type="entry name" value="NHL repeat"/>
    <property type="match status" value="1"/>
</dbReference>
<dbReference type="InterPro" id="IPR006530">
    <property type="entry name" value="YD"/>
</dbReference>
<evidence type="ECO:0000259" key="6">
    <source>
        <dbReference type="Pfam" id="PF21725"/>
    </source>
</evidence>
<dbReference type="InterPro" id="IPR044927">
    <property type="entry name" value="Endonuclea_NS_2"/>
</dbReference>
<feature type="domain" description="Type VII secretion system protein EssD-like" evidence="4">
    <location>
        <begin position="1430"/>
        <end position="1545"/>
    </location>
</feature>
<evidence type="ECO:0000313" key="9">
    <source>
        <dbReference type="Proteomes" id="UP000608522"/>
    </source>
</evidence>
<feature type="coiled-coil region" evidence="2">
    <location>
        <begin position="208"/>
        <end position="235"/>
    </location>
</feature>
<dbReference type="NCBIfam" id="TIGR03696">
    <property type="entry name" value="Rhs_assc_core"/>
    <property type="match status" value="1"/>
</dbReference>
<dbReference type="InterPro" id="IPR050708">
    <property type="entry name" value="T6SS_VgrG/RHS"/>
</dbReference>
<feature type="region of interest" description="Disordered" evidence="3">
    <location>
        <begin position="361"/>
        <end position="409"/>
    </location>
</feature>
<evidence type="ECO:0000259" key="4">
    <source>
        <dbReference type="Pfam" id="PF13930"/>
    </source>
</evidence>
<keyword evidence="2" id="KW-0175">Coiled coil</keyword>
<dbReference type="InterPro" id="IPR045351">
    <property type="entry name" value="DUF6531"/>
</dbReference>
<dbReference type="Gene3D" id="3.40.570.10">
    <property type="entry name" value="Extracellular Endonuclease, subunit A"/>
    <property type="match status" value="1"/>
</dbReference>
<evidence type="ECO:0000259" key="5">
    <source>
        <dbReference type="Pfam" id="PF20148"/>
    </source>
</evidence>
<feature type="domain" description="Teneurin-like YD-shell" evidence="7">
    <location>
        <begin position="699"/>
        <end position="839"/>
    </location>
</feature>
<evidence type="ECO:0000313" key="8">
    <source>
        <dbReference type="EMBL" id="GHI74616.1"/>
    </source>
</evidence>
<dbReference type="InterPro" id="IPR031325">
    <property type="entry name" value="RHS_repeat"/>
</dbReference>
<reference evidence="9" key="1">
    <citation type="submission" date="2023-07" db="EMBL/GenBank/DDBJ databases">
        <title>Whole genome shotgun sequence of Streptomyces spororaveus NBRC 15456.</title>
        <authorList>
            <person name="Komaki H."/>
            <person name="Tamura T."/>
        </authorList>
    </citation>
    <scope>NUCLEOTIDE SEQUENCE [LARGE SCALE GENOMIC DNA]</scope>
    <source>
        <strain evidence="9">NBRC 15456</strain>
    </source>
</reference>
<evidence type="ECO:0008006" key="10">
    <source>
        <dbReference type="Google" id="ProtNLM"/>
    </source>
</evidence>
<dbReference type="Pfam" id="PF25023">
    <property type="entry name" value="TEN_YD-shell"/>
    <property type="match status" value="2"/>
</dbReference>
<gene>
    <name evidence="8" type="ORF">Sspor_01770</name>
</gene>
<feature type="compositionally biased region" description="Basic and acidic residues" evidence="3">
    <location>
        <begin position="361"/>
        <end position="396"/>
    </location>
</feature>
<dbReference type="Pfam" id="PF21725">
    <property type="entry name" value="T7SS_signal"/>
    <property type="match status" value="1"/>
</dbReference>
<feature type="domain" description="Teneurin-like YD-shell" evidence="7">
    <location>
        <begin position="1094"/>
        <end position="1388"/>
    </location>
</feature>
<evidence type="ECO:0000256" key="3">
    <source>
        <dbReference type="SAM" id="MobiDB-lite"/>
    </source>
</evidence>
<dbReference type="InterPro" id="IPR049082">
    <property type="entry name" value="T7SS_signal"/>
</dbReference>
<protein>
    <recommendedName>
        <fullName evidence="10">RHS repeat-associated protein</fullName>
    </recommendedName>
</protein>
<dbReference type="PANTHER" id="PTHR32305:SF15">
    <property type="entry name" value="PROTEIN RHSA-RELATED"/>
    <property type="match status" value="1"/>
</dbReference>
<dbReference type="Gene3D" id="2.180.10.10">
    <property type="entry name" value="RHS repeat-associated core"/>
    <property type="match status" value="3"/>
</dbReference>
<dbReference type="RefSeq" id="WP_202197223.1">
    <property type="nucleotide sequence ID" value="NZ_BAAATO010000022.1"/>
</dbReference>
<dbReference type="InterPro" id="IPR044929">
    <property type="entry name" value="DNA/RNA_non-sp_Endonuclease_sf"/>
</dbReference>
<evidence type="ECO:0000259" key="7">
    <source>
        <dbReference type="Pfam" id="PF25023"/>
    </source>
</evidence>
<comment type="caution">
    <text evidence="8">The sequence shown here is derived from an EMBL/GenBank/DDBJ whole genome shotgun (WGS) entry which is preliminary data.</text>
</comment>
<dbReference type="Pfam" id="PF20148">
    <property type="entry name" value="DUF6531"/>
    <property type="match status" value="1"/>
</dbReference>
<dbReference type="EMBL" id="BNED01000002">
    <property type="protein sequence ID" value="GHI74616.1"/>
    <property type="molecule type" value="Genomic_DNA"/>
</dbReference>
<evidence type="ECO:0000256" key="2">
    <source>
        <dbReference type="SAM" id="Coils"/>
    </source>
</evidence>
<organism evidence="8 9">
    <name type="scientific">Streptomyces spororaveus</name>
    <dbReference type="NCBI Taxonomy" id="284039"/>
    <lineage>
        <taxon>Bacteria</taxon>
        <taxon>Bacillati</taxon>
        <taxon>Actinomycetota</taxon>
        <taxon>Actinomycetes</taxon>
        <taxon>Kitasatosporales</taxon>
        <taxon>Streptomycetaceae</taxon>
        <taxon>Streptomyces</taxon>
    </lineage>
</organism>
<dbReference type="Pfam" id="PF13930">
    <property type="entry name" value="Endonuclea_NS_2"/>
    <property type="match status" value="1"/>
</dbReference>
<dbReference type="InterPro" id="IPR022385">
    <property type="entry name" value="Rhs_assc_core"/>
</dbReference>
<dbReference type="PRINTS" id="PR00394">
    <property type="entry name" value="RHSPROTEIN"/>
</dbReference>
<feature type="domain" description="DUF6531" evidence="5">
    <location>
        <begin position="409"/>
        <end position="481"/>
    </location>
</feature>
<sequence>MSGGNWLEKGAALTGDAVEWLGDKAADKLEDVGWQGGANAVRNTANSAANRLGADVSEVELGQSDDPKQLVHGSASTLRSTAGHLNDFHAAFTRTGEGLKKLGTDGIKGAAADAFRDSVQEKAPRWFAAAAAFETAAGAVSRFADTVTWAQGQAKEAIDEYKAAVKLSENAQAAYDTWVKDYESAVKAQQDPLPARPMGFTDPGTDGIKAARQKLAEARRQRDDVAQSVAQALEKARDAAPKVSAADAALVEIVRKSAEMEHFVGGIAKGTAGLVNFARGLDSHDPYNINHPTVAQMGLNSMSAGFLTAANDPAAAAKAMLDQAMRDPYEFGGTLVPEAIGPKGGGLLAGTTRRATTAAKLLDDAKHLDGKKPGGSRGDHEKDPGGSRGDHEKDPNHNSNQCGDNVCDGDPVDMATGRVLLPQTDIALPGALPLVFRRTFDSSHRSGRWFGPAWSSTVDQRLEIDTEGVVFSCDEGSLLAYPHPTPGAPVMPTHGRRWPLDRVENGYTLTDPDTGRVWHFTDHSDELALLAQVDDRNGRWISFEHDEEGAPTSIVHHGGYHLKLTTNEGRVTALHLAGAAADGSDQEILRYGYTDGHLTEVTNSSGRPLRFDCDEHGRITAWTDTNGSRYNYVYDDRDRCTYQSGINGHVESRFTWDDPDPATGLRTTSITDGLGHTKRFVVDERSHIVAEIDALGAVTRFEYDRDNRLLSRTDPLSHISRFTYGEHGRISVMERPDGRQARIEYDDNRMPVRIVGADGNVTCQTFDERGNRTSVTTPSGATTQFDYDAAGRLTAVTDPLGGTTRLVLDPRGLPVEVTDPSGATTRYEHDSFGRRVQVTDALGAQTRMEWTVEGRPSRRTAPDGTVESWTYDGEGNCLSHTDSMGGTTHFAFTDFDLLTARTGPDGIRHEFSYDTNLRLTRVTNPQGLTWDYAYDGAGRLVMETDFDGRALSYGYDAAGRLTSRVNGLGQRIDFTHDALGQVIRKEVEGHGATTFEYDIFDELAVAVGPDAALERMRDRYGRLQSETVNGRTLTYRYDTVGRRVGRTTPGGAVSEWSYDAAGRRTKLTTSGRDIAFSFDALGREVGRTVSDFVALTASFDEMHRLTTQEVTSGGRDLQHRAYTYGAGGGLVGISDALSGARGFDVDSAGRVTAVHAHGWTERYAYDDAGNQTEASWPATHPSHSATGTRTYEGTRIVGAGAVRYEHDGQGRVVLRQRTRLSRKPDTWRYEWDAEDRLTAVTTPDGMVWRYAYDPLGRRISKQSPSETVHFTWDGTTLCEQTTANVVLTWDHAGQRPLSQTERRTDTDDERFFAIVTDLIGTPTELVDESGELAWRTRATLWGTTTWNRDATAYTPFRFPGQYFDPESGLHYNYFRYYDPESARYLSQDPLGLAPAPNPTAYVHNPLLWADPLGLLPCKKNEPDDPTWDGRVVYGKPDAEGRPTAMHATLGRDMMGKNPTDPHGDPPGWQKDQGYNRAHLLGAQLGGSNWNPANFVTMHAYANSPVMRHIENQVRAAVEGGETIQYSVTPRYNGTDKIPTGVYIEAYGSNGFKFTQHRSTGITESGNTAFIPNQPRQ</sequence>
<keyword evidence="1" id="KW-0677">Repeat</keyword>
<dbReference type="PANTHER" id="PTHR32305">
    <property type="match status" value="1"/>
</dbReference>
<name>A0ABQ3T2J8_9ACTN</name>
<accession>A0ABQ3T2J8</accession>
<dbReference type="Proteomes" id="UP000608522">
    <property type="component" value="Unassembled WGS sequence"/>
</dbReference>
<proteinExistence type="predicted"/>
<dbReference type="NCBIfam" id="TIGR01643">
    <property type="entry name" value="YD_repeat_2x"/>
    <property type="match status" value="9"/>
</dbReference>
<feature type="domain" description="Putative T7SS secretion signal" evidence="6">
    <location>
        <begin position="5"/>
        <end position="242"/>
    </location>
</feature>